<dbReference type="EMBL" id="AQHV01000010">
    <property type="protein sequence ID" value="KKB56987.1"/>
    <property type="molecule type" value="Genomic_DNA"/>
</dbReference>
<comment type="catalytic activity">
    <reaction evidence="1">
        <text>Hydrolysis of terminal, non-reducing alpha-D-galactose residues in alpha-D-galactosides, including galactose oligosaccharides, galactomannans and galactolipids.</text>
        <dbReference type="EC" id="3.2.1.22"/>
    </reaction>
</comment>
<dbReference type="Proteomes" id="UP000033047">
    <property type="component" value="Unassembled WGS sequence"/>
</dbReference>
<dbReference type="InterPro" id="IPR056441">
    <property type="entry name" value="Beta-barrel_GLAA-B_II"/>
</dbReference>
<dbReference type="SMART" id="SM00710">
    <property type="entry name" value="PbH1"/>
    <property type="match status" value="5"/>
</dbReference>
<dbReference type="SUPFAM" id="SSF51126">
    <property type="entry name" value="Pectin lyase-like"/>
    <property type="match status" value="1"/>
</dbReference>
<dbReference type="AlphaFoldDB" id="A0A0F5JHN8"/>
<comment type="caution">
    <text evidence="10">The sequence shown here is derived from an EMBL/GenBank/DDBJ whole genome shotgun (WGS) entry which is preliminary data.</text>
</comment>
<dbReference type="GO" id="GO:0004557">
    <property type="term" value="F:alpha-galactosidase activity"/>
    <property type="evidence" value="ECO:0007669"/>
    <property type="project" value="UniProtKB-EC"/>
</dbReference>
<dbReference type="Pfam" id="PF23764">
    <property type="entry name" value="Beta-barrel_GLAA-B_II"/>
    <property type="match status" value="1"/>
</dbReference>
<dbReference type="InterPro" id="IPR012334">
    <property type="entry name" value="Pectin_lyas_fold"/>
</dbReference>
<dbReference type="Pfam" id="PF13229">
    <property type="entry name" value="Beta_helix"/>
    <property type="match status" value="1"/>
</dbReference>
<evidence type="ECO:0000256" key="5">
    <source>
        <dbReference type="ARBA" id="ARBA00022801"/>
    </source>
</evidence>
<evidence type="ECO:0000259" key="9">
    <source>
        <dbReference type="Pfam" id="PF23764"/>
    </source>
</evidence>
<dbReference type="Gene3D" id="2.160.20.10">
    <property type="entry name" value="Single-stranded right-handed beta-helix, Pectin lyase-like"/>
    <property type="match status" value="1"/>
</dbReference>
<keyword evidence="5" id="KW-0378">Hydrolase</keyword>
<keyword evidence="3" id="KW-0732">Signal</keyword>
<dbReference type="InterPro" id="IPR039448">
    <property type="entry name" value="Beta_helix"/>
</dbReference>
<evidence type="ECO:0000256" key="1">
    <source>
        <dbReference type="ARBA" id="ARBA00001255"/>
    </source>
</evidence>
<evidence type="ECO:0000256" key="2">
    <source>
        <dbReference type="ARBA" id="ARBA00001271"/>
    </source>
</evidence>
<feature type="domain" description="GLAA-B beta-barrel" evidence="9">
    <location>
        <begin position="348"/>
        <end position="410"/>
    </location>
</feature>
<evidence type="ECO:0000256" key="4">
    <source>
        <dbReference type="ARBA" id="ARBA00022737"/>
    </source>
</evidence>
<name>A0A0F5JHN8_9BACT</name>
<evidence type="ECO:0000313" key="11">
    <source>
        <dbReference type="Proteomes" id="UP000033047"/>
    </source>
</evidence>
<evidence type="ECO:0000256" key="6">
    <source>
        <dbReference type="ARBA" id="ARBA00023295"/>
    </source>
</evidence>
<dbReference type="InterPro" id="IPR057275">
    <property type="entry name" value="Beta-barrel_GLAA-B_I"/>
</dbReference>
<evidence type="ECO:0000313" key="10">
    <source>
        <dbReference type="EMBL" id="KKB56987.1"/>
    </source>
</evidence>
<dbReference type="InterPro" id="IPR006626">
    <property type="entry name" value="PbH1"/>
</dbReference>
<reference evidence="10 11" key="1">
    <citation type="submission" date="2013-04" db="EMBL/GenBank/DDBJ databases">
        <title>The Genome Sequence of Parabacteroides goldsteinii DSM 19448.</title>
        <authorList>
            <consortium name="The Broad Institute Genomics Platform"/>
            <person name="Earl A."/>
            <person name="Ward D."/>
            <person name="Feldgarden M."/>
            <person name="Gevers D."/>
            <person name="Martens E."/>
            <person name="Sakamoto M."/>
            <person name="Benno Y."/>
            <person name="Song Y."/>
            <person name="Liu C."/>
            <person name="Lee J."/>
            <person name="Bolanos M."/>
            <person name="Vaisanen M.L."/>
            <person name="Finegold S.M."/>
            <person name="Walker B."/>
            <person name="Young S."/>
            <person name="Zeng Q."/>
            <person name="Gargeya S."/>
            <person name="Fitzgerald M."/>
            <person name="Haas B."/>
            <person name="Abouelleil A."/>
            <person name="Allen A.W."/>
            <person name="Alvarado L."/>
            <person name="Arachchi H.M."/>
            <person name="Berlin A.M."/>
            <person name="Chapman S.B."/>
            <person name="Gainer-Dewar J."/>
            <person name="Goldberg J."/>
            <person name="Griggs A."/>
            <person name="Gujja S."/>
            <person name="Hansen M."/>
            <person name="Howarth C."/>
            <person name="Imamovic A."/>
            <person name="Ireland A."/>
            <person name="Larimer J."/>
            <person name="McCowan C."/>
            <person name="Murphy C."/>
            <person name="Pearson M."/>
            <person name="Poon T.W."/>
            <person name="Priest M."/>
            <person name="Roberts A."/>
            <person name="Saif S."/>
            <person name="Shea T."/>
            <person name="Sisk P."/>
            <person name="Sykes S."/>
            <person name="Wortman J."/>
            <person name="Nusbaum C."/>
            <person name="Birren B."/>
        </authorList>
    </citation>
    <scope>NUCLEOTIDE SEQUENCE [LARGE SCALE GENOMIC DNA]</scope>
    <source>
        <strain evidence="10 11">DSM 19448</strain>
    </source>
</reference>
<keyword evidence="4" id="KW-0677">Repeat</keyword>
<dbReference type="PATRIC" id="fig|927665.4.peg.1675"/>
<gene>
    <name evidence="10" type="ORF">HMPREF1535_01639</name>
</gene>
<dbReference type="Pfam" id="PF23763">
    <property type="entry name" value="Beta-barrel_GLAA-B_I"/>
    <property type="match status" value="1"/>
</dbReference>
<feature type="domain" description="Right handed beta helix" evidence="7">
    <location>
        <begin position="420"/>
        <end position="542"/>
    </location>
</feature>
<keyword evidence="6" id="KW-0326">Glycosidase</keyword>
<comment type="catalytic activity">
    <reaction evidence="2">
        <text>Hydrolysis of terminal, non-reducing branched (1-&gt;3)-alpha-D-galactosidic residues, producing free D-galactose.</text>
        <dbReference type="EC" id="3.2.1.n1"/>
    </reaction>
</comment>
<feature type="domain" description="GLAA-B beta-barrel" evidence="8">
    <location>
        <begin position="150"/>
        <end position="238"/>
    </location>
</feature>
<evidence type="ECO:0000259" key="8">
    <source>
        <dbReference type="Pfam" id="PF23763"/>
    </source>
</evidence>
<proteinExistence type="predicted"/>
<evidence type="ECO:0000259" key="7">
    <source>
        <dbReference type="Pfam" id="PF13229"/>
    </source>
</evidence>
<sequence>MHSLFIKNIMKAFYLFLYSFFIITATAQNVIRVIPEQGDMTTKIQAAIDKAKKYNGKAVVIEFQNANYHIHRNSSSQIVYHISNTTSEQDNPNPIKHIGLWLKGLKNVTIDGKGAHFITHGEMTSFVIDQCENIKFKNFTISASDPTVPELTVTKVGNRHMNVRIHPQSKYAIKDGEFSFVGDNWRLSKGIAQIYDPEKDITWRSWSPLTDLQKAIELEPNQLRFVYNKQPEAKPGMIFQMRSGYRYEACGLIQYSKDITLEDIHFAFLGNFGLVGQVSENITYRHLTFEPEAISGRTCAGFADFIQMSGCKGKILIENSRFSGAQDDPINIHGTHLAVTKFLSPNKLVVKYMHPQTYGFQSFLPGNEIDFINAHSLMPLASFKVKNAEMRNEREIVITLNQSVPQKIRETNNLVVENVTYTPEVVIRNNYFTRIPSRGLLVTTRQKILIENNTFFRMQMNGLLIADDARSWFESGMVRNVTIRNNNFIECNTPVILIAPENIQNAGYVHQNITISNNRFQLKGVDAISAKSVDGLNITGNLFLTPENSNLEKLIKTRECNNVMIKDNIIEKIKDY</sequence>
<organism evidence="10 11">
    <name type="scientific">Parabacteroides goldsteinii DSM 19448 = WAL 12034</name>
    <dbReference type="NCBI Taxonomy" id="927665"/>
    <lineage>
        <taxon>Bacteria</taxon>
        <taxon>Pseudomonadati</taxon>
        <taxon>Bacteroidota</taxon>
        <taxon>Bacteroidia</taxon>
        <taxon>Bacteroidales</taxon>
        <taxon>Tannerellaceae</taxon>
        <taxon>Parabacteroides</taxon>
    </lineage>
</organism>
<dbReference type="InterPro" id="IPR011050">
    <property type="entry name" value="Pectin_lyase_fold/virulence"/>
</dbReference>
<dbReference type="HOGENOM" id="CLU_017693_0_0_10"/>
<accession>A0A0F5JHN8</accession>
<dbReference type="STRING" id="927665.HMPREF1535_01639"/>
<protein>
    <submittedName>
        <fullName evidence="10">Uncharacterized protein</fullName>
    </submittedName>
</protein>
<evidence type="ECO:0000256" key="3">
    <source>
        <dbReference type="ARBA" id="ARBA00022729"/>
    </source>
</evidence>